<feature type="compositionally biased region" description="Gly residues" evidence="8">
    <location>
        <begin position="1"/>
        <end position="11"/>
    </location>
</feature>
<evidence type="ECO:0000256" key="7">
    <source>
        <dbReference type="ARBA" id="ARBA00023242"/>
    </source>
</evidence>
<evidence type="ECO:0000313" key="9">
    <source>
        <dbReference type="EMBL" id="KAG5182401.1"/>
    </source>
</evidence>
<evidence type="ECO:0000256" key="2">
    <source>
        <dbReference type="ARBA" id="ARBA00005560"/>
    </source>
</evidence>
<dbReference type="CDD" id="cd04516">
    <property type="entry name" value="TBP_eukaryotes"/>
    <property type="match status" value="1"/>
</dbReference>
<organism evidence="9 10">
    <name type="scientific">Tribonema minus</name>
    <dbReference type="NCBI Taxonomy" id="303371"/>
    <lineage>
        <taxon>Eukaryota</taxon>
        <taxon>Sar</taxon>
        <taxon>Stramenopiles</taxon>
        <taxon>Ochrophyta</taxon>
        <taxon>PX clade</taxon>
        <taxon>Xanthophyceae</taxon>
        <taxon>Tribonematales</taxon>
        <taxon>Tribonemataceae</taxon>
        <taxon>Tribonema</taxon>
    </lineage>
</organism>
<dbReference type="Gene3D" id="3.30.310.10">
    <property type="entry name" value="TATA-Binding Protein"/>
    <property type="match status" value="2"/>
</dbReference>
<evidence type="ECO:0000256" key="3">
    <source>
        <dbReference type="ARBA" id="ARBA00022737"/>
    </source>
</evidence>
<dbReference type="PANTHER" id="PTHR10126">
    <property type="entry name" value="TATA-BOX BINDING PROTEIN"/>
    <property type="match status" value="1"/>
</dbReference>
<evidence type="ECO:0000313" key="10">
    <source>
        <dbReference type="Proteomes" id="UP000664859"/>
    </source>
</evidence>
<keyword evidence="7" id="KW-0539">Nucleus</keyword>
<keyword evidence="5" id="KW-0238">DNA-binding</keyword>
<dbReference type="SUPFAM" id="SSF55945">
    <property type="entry name" value="TATA-box binding protein-like"/>
    <property type="match status" value="2"/>
</dbReference>
<keyword evidence="10" id="KW-1185">Reference proteome</keyword>
<dbReference type="InterPro" id="IPR012295">
    <property type="entry name" value="TBP_dom_sf"/>
</dbReference>
<comment type="caution">
    <text evidence="9">The sequence shown here is derived from an EMBL/GenBank/DDBJ whole genome shotgun (WGS) entry which is preliminary data.</text>
</comment>
<evidence type="ECO:0000256" key="6">
    <source>
        <dbReference type="ARBA" id="ARBA00023163"/>
    </source>
</evidence>
<keyword evidence="3" id="KW-0677">Repeat</keyword>
<dbReference type="Pfam" id="PF00352">
    <property type="entry name" value="TBP"/>
    <property type="match status" value="2"/>
</dbReference>
<dbReference type="FunFam" id="3.30.310.10:FF:000005">
    <property type="entry name" value="TATA box-binding protein-like 1"/>
    <property type="match status" value="1"/>
</dbReference>
<dbReference type="GO" id="GO:0032991">
    <property type="term" value="C:protein-containing complex"/>
    <property type="evidence" value="ECO:0007669"/>
    <property type="project" value="UniProtKB-ARBA"/>
</dbReference>
<dbReference type="OrthoDB" id="2127950at2759"/>
<feature type="region of interest" description="Disordered" evidence="8">
    <location>
        <begin position="1"/>
        <end position="27"/>
    </location>
</feature>
<reference evidence="9" key="1">
    <citation type="submission" date="2021-02" db="EMBL/GenBank/DDBJ databases">
        <title>First Annotated Genome of the Yellow-green Alga Tribonema minus.</title>
        <authorList>
            <person name="Mahan K.M."/>
        </authorList>
    </citation>
    <scope>NUCLEOTIDE SEQUENCE</scope>
    <source>
        <strain evidence="9">UTEX B ZZ1240</strain>
    </source>
</reference>
<proteinExistence type="inferred from homology"/>
<keyword evidence="6" id="KW-0804">Transcription</keyword>
<dbReference type="PRINTS" id="PR00686">
    <property type="entry name" value="TIFACTORIID"/>
</dbReference>
<dbReference type="Proteomes" id="UP000664859">
    <property type="component" value="Unassembled WGS sequence"/>
</dbReference>
<evidence type="ECO:0000256" key="5">
    <source>
        <dbReference type="ARBA" id="ARBA00023125"/>
    </source>
</evidence>
<dbReference type="InterPro" id="IPR000814">
    <property type="entry name" value="TBP"/>
</dbReference>
<dbReference type="EMBL" id="JAFCMP010000246">
    <property type="protein sequence ID" value="KAG5182401.1"/>
    <property type="molecule type" value="Genomic_DNA"/>
</dbReference>
<dbReference type="GO" id="GO:0003677">
    <property type="term" value="F:DNA binding"/>
    <property type="evidence" value="ECO:0007669"/>
    <property type="project" value="UniProtKB-KW"/>
</dbReference>
<dbReference type="InterPro" id="IPR033710">
    <property type="entry name" value="TBP_eukaryotic"/>
</dbReference>
<dbReference type="AlphaFoldDB" id="A0A835YVR3"/>
<dbReference type="GO" id="GO:0006352">
    <property type="term" value="P:DNA-templated transcription initiation"/>
    <property type="evidence" value="ECO:0007669"/>
    <property type="project" value="InterPro"/>
</dbReference>
<name>A0A835YVR3_9STRA</name>
<comment type="subcellular location">
    <subcellularLocation>
        <location evidence="1">Nucleus</location>
    </subcellularLocation>
</comment>
<feature type="region of interest" description="Disordered" evidence="8">
    <location>
        <begin position="242"/>
        <end position="308"/>
    </location>
</feature>
<dbReference type="FunFam" id="3.30.310.10:FF:000002">
    <property type="entry name" value="TATA-box-binding protein 2"/>
    <property type="match status" value="1"/>
</dbReference>
<evidence type="ECO:0000256" key="1">
    <source>
        <dbReference type="ARBA" id="ARBA00004123"/>
    </source>
</evidence>
<evidence type="ECO:0000256" key="4">
    <source>
        <dbReference type="ARBA" id="ARBA00023015"/>
    </source>
</evidence>
<protein>
    <submittedName>
        <fullName evidence="9">Transcription factor TFIID-domain-containing protein</fullName>
    </submittedName>
</protein>
<dbReference type="GO" id="GO:0005634">
    <property type="term" value="C:nucleus"/>
    <property type="evidence" value="ECO:0007669"/>
    <property type="project" value="UniProtKB-SubCell"/>
</dbReference>
<dbReference type="HAMAP" id="MF_00408">
    <property type="entry name" value="TATA_bind_prot_arch"/>
    <property type="match status" value="1"/>
</dbReference>
<sequence>MAAEGDNGGGSAAPASTPVPEPPQNPGGVKVLAYNTANCGADWTHHSGIKLVMQNLTMTVNLGTRLDLQAVVQASRNAEYNPKRFAACVMRLRDPKCTALVFASGKMIITGCKSYLGATTGARSFVRILRKVGFRRAGVNDPTPQNIVTTCDMGFPIRLEGLVCDHARYATYEPELFPGLIYRLEHPKVVLIIFVSGKVVMTGGKSLVAMQAAFEIMYPVLYGYRKSSVIVDLASKLPPARRAFGQKPARPGPPAKGGEKELASGSSGGSGASAKRKRAAAASSDEDEEDEDSSRSSSAAAQRQQRRRRLLHLARGCAAAIRDPGPSRAAAIRDPGPSRAAAAAAAAAALAATGARLCCCDPRPTHITAPHAAYSPKRINI</sequence>
<gene>
    <name evidence="9" type="ORF">JKP88DRAFT_263225</name>
</gene>
<keyword evidence="4" id="KW-0805">Transcription regulation</keyword>
<comment type="similarity">
    <text evidence="2">Belongs to the TBP family.</text>
</comment>
<evidence type="ECO:0000256" key="8">
    <source>
        <dbReference type="SAM" id="MobiDB-lite"/>
    </source>
</evidence>
<accession>A0A835YVR3</accession>